<evidence type="ECO:0000259" key="7">
    <source>
        <dbReference type="PROSITE" id="PS50109"/>
    </source>
</evidence>
<dbReference type="SUPFAM" id="SSF55874">
    <property type="entry name" value="ATPase domain of HSP90 chaperone/DNA topoisomerase II/histidine kinase"/>
    <property type="match status" value="1"/>
</dbReference>
<dbReference type="InterPro" id="IPR036890">
    <property type="entry name" value="HATPase_C_sf"/>
</dbReference>
<dbReference type="OrthoDB" id="9792991at2"/>
<dbReference type="SMART" id="SM00388">
    <property type="entry name" value="HisKA"/>
    <property type="match status" value="1"/>
</dbReference>
<keyword evidence="8" id="KW-0808">Transferase</keyword>
<evidence type="ECO:0000256" key="5">
    <source>
        <dbReference type="ARBA" id="ARBA00023012"/>
    </source>
</evidence>
<proteinExistence type="predicted"/>
<organism evidence="8 9">
    <name type="scientific">Acetatifactor muris</name>
    <dbReference type="NCBI Taxonomy" id="879566"/>
    <lineage>
        <taxon>Bacteria</taxon>
        <taxon>Bacillati</taxon>
        <taxon>Bacillota</taxon>
        <taxon>Clostridia</taxon>
        <taxon>Lachnospirales</taxon>
        <taxon>Lachnospiraceae</taxon>
        <taxon>Acetatifactor</taxon>
    </lineage>
</organism>
<sequence>MLILILAVAAGLYFSVRYLLLKHALRELNRELAGIRCDIDANKILHLPVPDRELEKLAESINGTLEEGRRERVEYGKREREFQKQIENISHDLRTPLTVILGYLKWNRRFQEDCEHGECSARMEESLETIERNARKMERLVSQFYEYSRLTAVEEGYEMQEADAGRILRESLADNSLILEKACLQVSCELPEHAVTVWGNAEALERIFTNLFQNAGRYAHSFLHIYREEEAGQVRIFFVNDTENLKAEQVSDLFKRFYQTDRSRGQAGSGLGLTIARTLAERMGGELKAEVMVRHGDKEPGRTEENVGGRAPKGTGETAGRDETGKILRLTLILRKTLTAADGIE</sequence>
<name>A0A2K4ZKY4_9FIRM</name>
<dbReference type="Gene3D" id="1.10.287.130">
    <property type="match status" value="1"/>
</dbReference>
<dbReference type="Pfam" id="PF02518">
    <property type="entry name" value="HATPase_c"/>
    <property type="match status" value="1"/>
</dbReference>
<feature type="region of interest" description="Disordered" evidence="6">
    <location>
        <begin position="296"/>
        <end position="322"/>
    </location>
</feature>
<dbReference type="InterPro" id="IPR005467">
    <property type="entry name" value="His_kinase_dom"/>
</dbReference>
<evidence type="ECO:0000256" key="1">
    <source>
        <dbReference type="ARBA" id="ARBA00000085"/>
    </source>
</evidence>
<gene>
    <name evidence="8" type="primary">baeS_5</name>
    <name evidence="8" type="ORF">AMURIS_03882</name>
</gene>
<dbReference type="InterPro" id="IPR036097">
    <property type="entry name" value="HisK_dim/P_sf"/>
</dbReference>
<dbReference type="CDD" id="cd00075">
    <property type="entry name" value="HATPase"/>
    <property type="match status" value="1"/>
</dbReference>
<dbReference type="PRINTS" id="PR00344">
    <property type="entry name" value="BCTRLSENSOR"/>
</dbReference>
<reference evidence="8 9" key="1">
    <citation type="submission" date="2018-01" db="EMBL/GenBank/DDBJ databases">
        <authorList>
            <person name="Gaut B.S."/>
            <person name="Morton B.R."/>
            <person name="Clegg M.T."/>
            <person name="Duvall M.R."/>
        </authorList>
    </citation>
    <scope>NUCLEOTIDE SEQUENCE [LARGE SCALE GENOMIC DNA]</scope>
    <source>
        <strain evidence="8">GP69</strain>
    </source>
</reference>
<dbReference type="CDD" id="cd00082">
    <property type="entry name" value="HisKA"/>
    <property type="match status" value="1"/>
</dbReference>
<feature type="domain" description="Histidine kinase" evidence="7">
    <location>
        <begin position="88"/>
        <end position="290"/>
    </location>
</feature>
<dbReference type="InterPro" id="IPR004358">
    <property type="entry name" value="Sig_transdc_His_kin-like_C"/>
</dbReference>
<keyword evidence="4 8" id="KW-0418">Kinase</keyword>
<dbReference type="InterPro" id="IPR003661">
    <property type="entry name" value="HisK_dim/P_dom"/>
</dbReference>
<dbReference type="InterPro" id="IPR003594">
    <property type="entry name" value="HATPase_dom"/>
</dbReference>
<dbReference type="Gene3D" id="3.30.565.10">
    <property type="entry name" value="Histidine kinase-like ATPase, C-terminal domain"/>
    <property type="match status" value="1"/>
</dbReference>
<dbReference type="PANTHER" id="PTHR43547">
    <property type="entry name" value="TWO-COMPONENT HISTIDINE KINASE"/>
    <property type="match status" value="1"/>
</dbReference>
<accession>A0A2K4ZKY4</accession>
<comment type="catalytic activity">
    <reaction evidence="1">
        <text>ATP + protein L-histidine = ADP + protein N-phospho-L-histidine.</text>
        <dbReference type="EC" id="2.7.13.3"/>
    </reaction>
</comment>
<evidence type="ECO:0000256" key="6">
    <source>
        <dbReference type="SAM" id="MobiDB-lite"/>
    </source>
</evidence>
<evidence type="ECO:0000256" key="4">
    <source>
        <dbReference type="ARBA" id="ARBA00022777"/>
    </source>
</evidence>
<evidence type="ECO:0000256" key="3">
    <source>
        <dbReference type="ARBA" id="ARBA00022553"/>
    </source>
</evidence>
<evidence type="ECO:0000313" key="8">
    <source>
        <dbReference type="EMBL" id="SOY31147.1"/>
    </source>
</evidence>
<dbReference type="SMART" id="SM00387">
    <property type="entry name" value="HATPase_c"/>
    <property type="match status" value="1"/>
</dbReference>
<keyword evidence="9" id="KW-1185">Reference proteome</keyword>
<dbReference type="RefSeq" id="WP_103241152.1">
    <property type="nucleotide sequence ID" value="NZ_CANRXC010000028.1"/>
</dbReference>
<dbReference type="Proteomes" id="UP000236311">
    <property type="component" value="Unassembled WGS sequence"/>
</dbReference>
<dbReference type="SUPFAM" id="SSF47384">
    <property type="entry name" value="Homodimeric domain of signal transducing histidine kinase"/>
    <property type="match status" value="1"/>
</dbReference>
<dbReference type="Pfam" id="PF00512">
    <property type="entry name" value="HisKA"/>
    <property type="match status" value="1"/>
</dbReference>
<protein>
    <recommendedName>
        <fullName evidence="2">histidine kinase</fullName>
        <ecNumber evidence="2">2.7.13.3</ecNumber>
    </recommendedName>
</protein>
<dbReference type="PANTHER" id="PTHR43547:SF2">
    <property type="entry name" value="HYBRID SIGNAL TRANSDUCTION HISTIDINE KINASE C"/>
    <property type="match status" value="1"/>
</dbReference>
<feature type="compositionally biased region" description="Basic and acidic residues" evidence="6">
    <location>
        <begin position="296"/>
        <end position="307"/>
    </location>
</feature>
<evidence type="ECO:0000313" key="9">
    <source>
        <dbReference type="Proteomes" id="UP000236311"/>
    </source>
</evidence>
<evidence type="ECO:0000256" key="2">
    <source>
        <dbReference type="ARBA" id="ARBA00012438"/>
    </source>
</evidence>
<keyword evidence="3" id="KW-0597">Phosphoprotein</keyword>
<dbReference type="AlphaFoldDB" id="A0A2K4ZKY4"/>
<dbReference type="EMBL" id="OFSM01000022">
    <property type="protein sequence ID" value="SOY31147.1"/>
    <property type="molecule type" value="Genomic_DNA"/>
</dbReference>
<dbReference type="EC" id="2.7.13.3" evidence="2"/>
<keyword evidence="5" id="KW-0902">Two-component regulatory system</keyword>
<dbReference type="PROSITE" id="PS50109">
    <property type="entry name" value="HIS_KIN"/>
    <property type="match status" value="1"/>
</dbReference>
<dbReference type="GO" id="GO:0000155">
    <property type="term" value="F:phosphorelay sensor kinase activity"/>
    <property type="evidence" value="ECO:0007669"/>
    <property type="project" value="InterPro"/>
</dbReference>